<reference evidence="1" key="1">
    <citation type="submission" date="2019-12" db="EMBL/GenBank/DDBJ databases">
        <authorList>
            <person name="Scholes J."/>
        </authorList>
    </citation>
    <scope>NUCLEOTIDE SEQUENCE</scope>
</reference>
<dbReference type="SUPFAM" id="SSF56112">
    <property type="entry name" value="Protein kinase-like (PK-like)"/>
    <property type="match status" value="1"/>
</dbReference>
<sequence>MLLELLNRKPSVHVPGGPEAVDLVKMVTSINRIRAANVFDADLLKRPTIKEQMVKTLQIGMKCVQKSMKKRHRMSEVVKMLEEYSLSFPISGALVARKRVFIEDPYPTFDLEDLLRSSAEVLGKGTFGSSYLARLEPGNTIENRAQNVPAVRAYYCSKKMKRSRFMFTVALHGKLGTDKTPLDWETRMKVAVEAARGIAHIHRKDGRKLVHGKIKSSNIRGEASNGCFEETAAIRFFHDHSRSPSILSEASDFSSRASIDDLAFDLARLWSSSTYGRATKLVNRFRFQSSYGLGKCQPGFC</sequence>
<dbReference type="OrthoDB" id="4062651at2759"/>
<dbReference type="InterPro" id="IPR011009">
    <property type="entry name" value="Kinase-like_dom_sf"/>
</dbReference>
<keyword evidence="1" id="KW-0418">Kinase</keyword>
<dbReference type="PANTHER" id="PTHR48010">
    <property type="entry name" value="OS05G0588300 PROTEIN"/>
    <property type="match status" value="1"/>
</dbReference>
<dbReference type="EMBL" id="CACSLK010028053">
    <property type="protein sequence ID" value="CAA0834577.1"/>
    <property type="molecule type" value="Genomic_DNA"/>
</dbReference>
<dbReference type="AlphaFoldDB" id="A0A9N7NQ04"/>
<dbReference type="Gene3D" id="1.10.510.10">
    <property type="entry name" value="Transferase(Phosphotransferase) domain 1"/>
    <property type="match status" value="2"/>
</dbReference>
<dbReference type="PANTHER" id="PTHR48010:SF1">
    <property type="entry name" value="PROTEIN KINASE DOMAIN-CONTAINING PROTEIN"/>
    <property type="match status" value="1"/>
</dbReference>
<proteinExistence type="predicted"/>
<gene>
    <name evidence="1" type="ORF">SHERM_02392</name>
</gene>
<comment type="caution">
    <text evidence="1">The sequence shown here is derived from an EMBL/GenBank/DDBJ whole genome shotgun (WGS) entry which is preliminary data.</text>
</comment>
<dbReference type="InterPro" id="IPR050994">
    <property type="entry name" value="At_inactive_RLKs"/>
</dbReference>
<dbReference type="GO" id="GO:0016301">
    <property type="term" value="F:kinase activity"/>
    <property type="evidence" value="ECO:0007669"/>
    <property type="project" value="UniProtKB-KW"/>
</dbReference>
<keyword evidence="2" id="KW-1185">Reference proteome</keyword>
<keyword evidence="1" id="KW-0675">Receptor</keyword>
<organism evidence="1 2">
    <name type="scientific">Striga hermonthica</name>
    <name type="common">Purple witchweed</name>
    <name type="synonym">Buchnera hermonthica</name>
    <dbReference type="NCBI Taxonomy" id="68872"/>
    <lineage>
        <taxon>Eukaryota</taxon>
        <taxon>Viridiplantae</taxon>
        <taxon>Streptophyta</taxon>
        <taxon>Embryophyta</taxon>
        <taxon>Tracheophyta</taxon>
        <taxon>Spermatophyta</taxon>
        <taxon>Magnoliopsida</taxon>
        <taxon>eudicotyledons</taxon>
        <taxon>Gunneridae</taxon>
        <taxon>Pentapetalae</taxon>
        <taxon>asterids</taxon>
        <taxon>lamiids</taxon>
        <taxon>Lamiales</taxon>
        <taxon>Orobanchaceae</taxon>
        <taxon>Buchnereae</taxon>
        <taxon>Striga</taxon>
    </lineage>
</organism>
<accession>A0A9N7NQ04</accession>
<name>A0A9N7NQ04_STRHE</name>
<evidence type="ECO:0000313" key="2">
    <source>
        <dbReference type="Proteomes" id="UP001153555"/>
    </source>
</evidence>
<evidence type="ECO:0000313" key="1">
    <source>
        <dbReference type="EMBL" id="CAA0834577.1"/>
    </source>
</evidence>
<dbReference type="Proteomes" id="UP001153555">
    <property type="component" value="Unassembled WGS sequence"/>
</dbReference>
<protein>
    <submittedName>
        <fullName evidence="1">Probable inactive receptor kinase</fullName>
    </submittedName>
</protein>
<keyword evidence="1" id="KW-0808">Transferase</keyword>